<evidence type="ECO:0000256" key="2">
    <source>
        <dbReference type="ARBA" id="ARBA00008773"/>
    </source>
</evidence>
<dbReference type="PANTHER" id="PTHR32227">
    <property type="entry name" value="GLUCAN ENDO-1,3-BETA-GLUCOSIDASE BG1-RELATED-RELATED"/>
    <property type="match status" value="1"/>
</dbReference>
<evidence type="ECO:0000313" key="8">
    <source>
        <dbReference type="EnsemblPlants" id="EMT11727"/>
    </source>
</evidence>
<evidence type="ECO:0000256" key="7">
    <source>
        <dbReference type="RuleBase" id="RU004335"/>
    </source>
</evidence>
<comment type="catalytic activity">
    <reaction evidence="1">
        <text>Hydrolysis of (1-&gt;3)-beta-D-glucosidic linkages in (1-&gt;3)-beta-D-glucans.</text>
        <dbReference type="EC" id="3.2.1.39"/>
    </reaction>
</comment>
<dbReference type="InterPro" id="IPR000490">
    <property type="entry name" value="Glyco_hydro_17"/>
</dbReference>
<comment type="similarity">
    <text evidence="2 7">Belongs to the glycosyl hydrolase 17 family.</text>
</comment>
<name>M8B4T4_AEGTA</name>
<dbReference type="InterPro" id="IPR017853">
    <property type="entry name" value="GH"/>
</dbReference>
<dbReference type="SUPFAM" id="SSF51445">
    <property type="entry name" value="(Trans)glycosidases"/>
    <property type="match status" value="1"/>
</dbReference>
<keyword evidence="5" id="KW-0378">Hydrolase</keyword>
<evidence type="ECO:0000256" key="5">
    <source>
        <dbReference type="ARBA" id="ARBA00022801"/>
    </source>
</evidence>
<proteinExistence type="inferred from homology"/>
<keyword evidence="6" id="KW-0326">Glycosidase</keyword>
<dbReference type="InterPro" id="IPR044965">
    <property type="entry name" value="Glyco_hydro_17_plant"/>
</dbReference>
<dbReference type="GO" id="GO:0005975">
    <property type="term" value="P:carbohydrate metabolic process"/>
    <property type="evidence" value="ECO:0007669"/>
    <property type="project" value="InterPro"/>
</dbReference>
<dbReference type="FunFam" id="3.20.20.80:FF:000005">
    <property type="entry name" value="Glucan endo-1,3-beta-glucosidase 14"/>
    <property type="match status" value="1"/>
</dbReference>
<dbReference type="Gene3D" id="3.20.20.80">
    <property type="entry name" value="Glycosidases"/>
    <property type="match status" value="1"/>
</dbReference>
<evidence type="ECO:0000256" key="3">
    <source>
        <dbReference type="ARBA" id="ARBA00012780"/>
    </source>
</evidence>
<reference evidence="8" key="1">
    <citation type="submission" date="2015-06" db="UniProtKB">
        <authorList>
            <consortium name="EnsemblPlants"/>
        </authorList>
    </citation>
    <scope>IDENTIFICATION</scope>
</reference>
<sequence>MPLRDGCRRQLQRARGLCLAAALCVLALALVSDASPTPVSLLGINYGRVGNNLPPPQAALPLLQGLGIARVRLYDPEPGVLRAFAKTGIELYVGVPDQCLAAVAEPAGATSWLKDSILRYLPDTKIVALTVGNEVLTGNDTALTRNLLPAMESLHGALAAANLDKQIAVTTAHNLGVLGTSYPPSAGAFRKDLLQYLCPILDFHAKTGSPFLVNAYPYFAYSDDPKGIHLDYALLEPSNPGVPDANTGLHYPNLLVAQVDAAYHAISAANSAAARVVEIRISETGWPSAGDANEKAATPESAARYNSNVMRLVAEWKGTPLKPNVPLRVYVFALFNENMKPGPASERNYGLFKPDSTPVYPLTYKPAHGDFTPGGNSTGGDNDYYDISAASREPTGFVCGKGMTLWVIASFLAAFAHSRVHMPVGGGHGRKLLWQEVLLPPSWLQPEVPRSSWGVMKSHAAPFFGSAMLGLFGTHINRTFDMEWEVLVDGYIGGLYFK</sequence>
<protein>
    <recommendedName>
        <fullName evidence="3">glucan endo-1,3-beta-D-glucosidase</fullName>
        <ecNumber evidence="3">3.2.1.39</ecNumber>
    </recommendedName>
</protein>
<dbReference type="GO" id="GO:0042973">
    <property type="term" value="F:glucan endo-1,3-beta-D-glucosidase activity"/>
    <property type="evidence" value="ECO:0007669"/>
    <property type="project" value="UniProtKB-EC"/>
</dbReference>
<dbReference type="AlphaFoldDB" id="M8B4T4"/>
<organism evidence="8">
    <name type="scientific">Aegilops tauschii</name>
    <name type="common">Tausch's goatgrass</name>
    <name type="synonym">Aegilops squarrosa</name>
    <dbReference type="NCBI Taxonomy" id="37682"/>
    <lineage>
        <taxon>Eukaryota</taxon>
        <taxon>Viridiplantae</taxon>
        <taxon>Streptophyta</taxon>
        <taxon>Embryophyta</taxon>
        <taxon>Tracheophyta</taxon>
        <taxon>Spermatophyta</taxon>
        <taxon>Magnoliopsida</taxon>
        <taxon>Liliopsida</taxon>
        <taxon>Poales</taxon>
        <taxon>Poaceae</taxon>
        <taxon>BOP clade</taxon>
        <taxon>Pooideae</taxon>
        <taxon>Triticodae</taxon>
        <taxon>Triticeae</taxon>
        <taxon>Triticinae</taxon>
        <taxon>Aegilops</taxon>
    </lineage>
</organism>
<dbReference type="EC" id="3.2.1.39" evidence="3"/>
<evidence type="ECO:0000256" key="1">
    <source>
        <dbReference type="ARBA" id="ARBA00000382"/>
    </source>
</evidence>
<evidence type="ECO:0000256" key="4">
    <source>
        <dbReference type="ARBA" id="ARBA00022729"/>
    </source>
</evidence>
<dbReference type="EnsemblPlants" id="EMT11727">
    <property type="protein sequence ID" value="EMT11727"/>
    <property type="gene ID" value="F775_14652"/>
</dbReference>
<accession>M8B4T4</accession>
<evidence type="ECO:0000256" key="6">
    <source>
        <dbReference type="ARBA" id="ARBA00023295"/>
    </source>
</evidence>
<dbReference type="Pfam" id="PF00332">
    <property type="entry name" value="Glyco_hydro_17"/>
    <property type="match status" value="1"/>
</dbReference>
<keyword evidence="4" id="KW-0732">Signal</keyword>